<organism evidence="1 2">
    <name type="scientific">Allocatelliglobosispora scoriae</name>
    <dbReference type="NCBI Taxonomy" id="643052"/>
    <lineage>
        <taxon>Bacteria</taxon>
        <taxon>Bacillati</taxon>
        <taxon>Actinomycetota</taxon>
        <taxon>Actinomycetes</taxon>
        <taxon>Micromonosporales</taxon>
        <taxon>Micromonosporaceae</taxon>
        <taxon>Allocatelliglobosispora</taxon>
    </lineage>
</organism>
<dbReference type="SUPFAM" id="SSF48452">
    <property type="entry name" value="TPR-like"/>
    <property type="match status" value="2"/>
</dbReference>
<evidence type="ECO:0000313" key="2">
    <source>
        <dbReference type="Proteomes" id="UP000587527"/>
    </source>
</evidence>
<dbReference type="Pfam" id="PF13374">
    <property type="entry name" value="TPR_10"/>
    <property type="match status" value="1"/>
</dbReference>
<dbReference type="Proteomes" id="UP000587527">
    <property type="component" value="Unassembled WGS sequence"/>
</dbReference>
<sequence>MHAEVIGDLLNRHAGITVLRDPHDIVTELTGVGLGHSDILPACPQGKPSRMSPIGAADPEYLDSGPRAVFHGSYQRLSARDARILRYLSLHPGRTHTVATTAMLAGTDPSEARSALRRLKAAHLIDVGPIHGTWSLHDLLRLYAREVAANDDSDSDRKAALHRLFAHYFTHLEEVNFWINGRQNPDQPSRSLNSTAEALAWAQTEAANAVACASAAVDMDVLPQAWDIAIELNPYLDTSGDHATALAMSRLAVDIATAQGDPEKRASALNNVGHGLNKAGLHADAKAVFLDARSVFHRIGDKAGEARVLTGLSEAMRGEGDADATIPFLRRAVRLYREIGAADDIGYALTNLGTSLRDTRSYTEASRIFDLALKAHRAAGARRPEAQTLALMATVIADDGDTDRALTCLNAALNIARELHDTQLQGMTIMNLGTIHLRQGGHREAERLFLDAIALFRDIGDDRHAADTYINLVVLNRHLGRNTQATLYAAELDKLGTAATEARQRWSRQRAT</sequence>
<gene>
    <name evidence="1" type="ORF">F4553_000008</name>
</gene>
<dbReference type="RefSeq" id="WP_221469628.1">
    <property type="nucleotide sequence ID" value="NZ_JACHMN010000001.1"/>
</dbReference>
<dbReference type="AlphaFoldDB" id="A0A841BHH3"/>
<proteinExistence type="predicted"/>
<dbReference type="InterPro" id="IPR011990">
    <property type="entry name" value="TPR-like_helical_dom_sf"/>
</dbReference>
<accession>A0A841BHH3</accession>
<dbReference type="PANTHER" id="PTHR10098">
    <property type="entry name" value="RAPSYN-RELATED"/>
    <property type="match status" value="1"/>
</dbReference>
<protein>
    <submittedName>
        <fullName evidence="1">Tetratricopeptide (TPR) repeat protein</fullName>
    </submittedName>
</protein>
<evidence type="ECO:0000313" key="1">
    <source>
        <dbReference type="EMBL" id="MBB5866629.1"/>
    </source>
</evidence>
<dbReference type="Gene3D" id="1.25.40.10">
    <property type="entry name" value="Tetratricopeptide repeat domain"/>
    <property type="match status" value="1"/>
</dbReference>
<dbReference type="EMBL" id="JACHMN010000001">
    <property type="protein sequence ID" value="MBB5866629.1"/>
    <property type="molecule type" value="Genomic_DNA"/>
</dbReference>
<dbReference type="Pfam" id="PF13424">
    <property type="entry name" value="TPR_12"/>
    <property type="match status" value="2"/>
</dbReference>
<comment type="caution">
    <text evidence="1">The sequence shown here is derived from an EMBL/GenBank/DDBJ whole genome shotgun (WGS) entry which is preliminary data.</text>
</comment>
<reference evidence="1 2" key="1">
    <citation type="submission" date="2020-08" db="EMBL/GenBank/DDBJ databases">
        <title>Sequencing the genomes of 1000 actinobacteria strains.</title>
        <authorList>
            <person name="Klenk H.-P."/>
        </authorList>
    </citation>
    <scope>NUCLEOTIDE SEQUENCE [LARGE SCALE GENOMIC DNA]</scope>
    <source>
        <strain evidence="1 2">DSM 45362</strain>
    </source>
</reference>
<dbReference type="SMART" id="SM00028">
    <property type="entry name" value="TPR"/>
    <property type="match status" value="4"/>
</dbReference>
<name>A0A841BHH3_9ACTN</name>
<keyword evidence="2" id="KW-1185">Reference proteome</keyword>
<dbReference type="InterPro" id="IPR019734">
    <property type="entry name" value="TPR_rpt"/>
</dbReference>